<evidence type="ECO:0000256" key="2">
    <source>
        <dbReference type="ARBA" id="ARBA00012122"/>
    </source>
</evidence>
<dbReference type="GO" id="GO:0045127">
    <property type="term" value="F:N-acetylglucosamine kinase activity"/>
    <property type="evidence" value="ECO:0007669"/>
    <property type="project" value="UniProtKB-EC"/>
</dbReference>
<reference evidence="6 7" key="1">
    <citation type="journal article" date="2011" name="Proc. Natl. Acad. Sci. U.S.A.">
        <title>Genome and transcriptome analyses of the mountain pine beetle-fungal symbiont Grosmannia clavigera, a lodgepole pine pathogen.</title>
        <authorList>
            <person name="DiGuistini S."/>
            <person name="Wang Y."/>
            <person name="Liao N.Y."/>
            <person name="Taylor G."/>
            <person name="Tanguay P."/>
            <person name="Feau N."/>
            <person name="Henrissat B."/>
            <person name="Chan S.K."/>
            <person name="Hesse-Orce U."/>
            <person name="Alamouti S.M."/>
            <person name="Tsui C.K.M."/>
            <person name="Docking R.T."/>
            <person name="Levasseur A."/>
            <person name="Haridas S."/>
            <person name="Robertson G."/>
            <person name="Birol I."/>
            <person name="Holt R.A."/>
            <person name="Marra M.A."/>
            <person name="Hamelin R.C."/>
            <person name="Hirst M."/>
            <person name="Jones S.J.M."/>
            <person name="Bohlmann J."/>
            <person name="Breuil C."/>
        </authorList>
    </citation>
    <scope>NUCLEOTIDE SEQUENCE [LARGE SCALE GENOMIC DNA]</scope>
    <source>
        <strain evidence="7">kw1407 / UAMH 11150</strain>
    </source>
</reference>
<dbReference type="STRING" id="655863.F0XIA7"/>
<gene>
    <name evidence="6" type="ORF">CMQ_2930</name>
</gene>
<dbReference type="HOGENOM" id="CLU_016274_7_0_1"/>
<dbReference type="InParanoid" id="F0XIA7"/>
<dbReference type="eggNOG" id="ENOG502QS2J">
    <property type="taxonomic scope" value="Eukaryota"/>
</dbReference>
<dbReference type="Pfam" id="PF01869">
    <property type="entry name" value="BcrAD_BadFG"/>
    <property type="match status" value="1"/>
</dbReference>
<dbReference type="CDD" id="cd24007">
    <property type="entry name" value="ASKHA_NBD_eukNAGK-like"/>
    <property type="match status" value="1"/>
</dbReference>
<comment type="similarity">
    <text evidence="1">Belongs to the eukaryotic-type N-acetylglucosamine kinase family.</text>
</comment>
<dbReference type="GeneID" id="25975974"/>
<name>F0XIA7_GROCL</name>
<accession>F0XIA7</accession>
<dbReference type="Gene3D" id="3.30.420.40">
    <property type="match status" value="2"/>
</dbReference>
<dbReference type="InterPro" id="IPR043129">
    <property type="entry name" value="ATPase_NBD"/>
</dbReference>
<evidence type="ECO:0000256" key="3">
    <source>
        <dbReference type="ARBA" id="ARBA00014974"/>
    </source>
</evidence>
<dbReference type="InterPro" id="IPR002731">
    <property type="entry name" value="ATPase_BadF"/>
</dbReference>
<proteinExistence type="inferred from homology"/>
<organism evidence="7">
    <name type="scientific">Grosmannia clavigera (strain kw1407 / UAMH 11150)</name>
    <name type="common">Blue stain fungus</name>
    <name type="synonym">Graphiocladiella clavigera</name>
    <dbReference type="NCBI Taxonomy" id="655863"/>
    <lineage>
        <taxon>Eukaryota</taxon>
        <taxon>Fungi</taxon>
        <taxon>Dikarya</taxon>
        <taxon>Ascomycota</taxon>
        <taxon>Pezizomycotina</taxon>
        <taxon>Sordariomycetes</taxon>
        <taxon>Sordariomycetidae</taxon>
        <taxon>Ophiostomatales</taxon>
        <taxon>Ophiostomataceae</taxon>
        <taxon>Leptographium</taxon>
    </lineage>
</organism>
<feature type="domain" description="ATPase BadF/BadG/BcrA/BcrD type" evidence="5">
    <location>
        <begin position="23"/>
        <end position="357"/>
    </location>
</feature>
<dbReference type="SUPFAM" id="SSF53067">
    <property type="entry name" value="Actin-like ATPase domain"/>
    <property type="match status" value="2"/>
</dbReference>
<dbReference type="PANTHER" id="PTHR43190:SF3">
    <property type="entry name" value="N-ACETYL-D-GLUCOSAMINE KINASE"/>
    <property type="match status" value="1"/>
</dbReference>
<dbReference type="Proteomes" id="UP000007796">
    <property type="component" value="Unassembled WGS sequence"/>
</dbReference>
<dbReference type="EC" id="2.7.1.59" evidence="2"/>
<keyword evidence="7" id="KW-1185">Reference proteome</keyword>
<evidence type="ECO:0000256" key="1">
    <source>
        <dbReference type="ARBA" id="ARBA00006198"/>
    </source>
</evidence>
<dbReference type="OrthoDB" id="311172at2759"/>
<keyword evidence="6" id="KW-0808">Transferase</keyword>
<evidence type="ECO:0000313" key="7">
    <source>
        <dbReference type="Proteomes" id="UP000007796"/>
    </source>
</evidence>
<dbReference type="InterPro" id="IPR052519">
    <property type="entry name" value="Euk-type_GlcNAc_Kinase"/>
</dbReference>
<dbReference type="PANTHER" id="PTHR43190">
    <property type="entry name" value="N-ACETYL-D-GLUCOSAMINE KINASE"/>
    <property type="match status" value="1"/>
</dbReference>
<evidence type="ECO:0000256" key="4">
    <source>
        <dbReference type="ARBA" id="ARBA00031123"/>
    </source>
</evidence>
<dbReference type="RefSeq" id="XP_014172483.1">
    <property type="nucleotide sequence ID" value="XM_014317008.1"/>
</dbReference>
<dbReference type="EMBL" id="GL629769">
    <property type="protein sequence ID" value="EFX03001.1"/>
    <property type="molecule type" value="Genomic_DNA"/>
</dbReference>
<sequence>MVLGGLQGTASANALSTKYFLAVDGGGSSCTVVLLSSAGVVSVGEAGPCNVTTMGMEAALAVISAAIRSAVSTHPDVVAGHVQDVPIASAWVGMAGYDRPHLAAVLDAAVSELLGIPAGNLRLTVSSDIDLLSVKAASERSAQTAVVLVAGTGSVAMSFQRSGDRFTRTARAGGWGSLLGDDGSGFAIGKAALRLALRTSDTLRNRAAKAEADGMDSLPSIPPLSAAVYSHFEAAQEGFDRRDLLSGILAPPATTASSDSTTAPQRIARAAQVVLALAESDDEARAILQEAAASLADMVTDLVRDQGADPANIALITAGGVLKNRLYNSMVQQELSRRGSDFKWTMNVQVPALEGARWLAANYREQHRENIH</sequence>
<evidence type="ECO:0000259" key="5">
    <source>
        <dbReference type="Pfam" id="PF01869"/>
    </source>
</evidence>
<dbReference type="AlphaFoldDB" id="F0XIA7"/>
<evidence type="ECO:0000313" key="6">
    <source>
        <dbReference type="EMBL" id="EFX03001.1"/>
    </source>
</evidence>
<keyword evidence="6" id="KW-0418">Kinase</keyword>
<protein>
    <recommendedName>
        <fullName evidence="3">N-acetyl-D-glucosamine kinase</fullName>
        <ecNumber evidence="2">2.7.1.59</ecNumber>
    </recommendedName>
    <alternativeName>
        <fullName evidence="4">GlcNAc kinase</fullName>
    </alternativeName>
</protein>